<name>A0A366HRN9_9BACT</name>
<dbReference type="InterPro" id="IPR013022">
    <property type="entry name" value="Xyl_isomerase-like_TIM-brl"/>
</dbReference>
<dbReference type="InterPro" id="IPR019546">
    <property type="entry name" value="TAT_signal_bac_arc"/>
</dbReference>
<dbReference type="Pfam" id="PF01261">
    <property type="entry name" value="AP_endonuc_2"/>
    <property type="match status" value="1"/>
</dbReference>
<keyword evidence="1" id="KW-0732">Signal</keyword>
<dbReference type="Gene3D" id="3.20.20.150">
    <property type="entry name" value="Divalent-metal-dependent TIM barrel enzymes"/>
    <property type="match status" value="1"/>
</dbReference>
<proteinExistence type="predicted"/>
<dbReference type="RefSeq" id="WP_113957479.1">
    <property type="nucleotide sequence ID" value="NZ_QNRR01000002.1"/>
</dbReference>
<dbReference type="PANTHER" id="PTHR12110">
    <property type="entry name" value="HYDROXYPYRUVATE ISOMERASE"/>
    <property type="match status" value="1"/>
</dbReference>
<feature type="chain" id="PRO_5016959123" evidence="1">
    <location>
        <begin position="26"/>
        <end position="294"/>
    </location>
</feature>
<comment type="caution">
    <text evidence="3">The sequence shown here is derived from an EMBL/GenBank/DDBJ whole genome shotgun (WGS) entry which is preliminary data.</text>
</comment>
<protein>
    <submittedName>
        <fullName evidence="3">Secreted protein</fullName>
    </submittedName>
</protein>
<evidence type="ECO:0000313" key="3">
    <source>
        <dbReference type="EMBL" id="RBP45919.1"/>
    </source>
</evidence>
<dbReference type="Proteomes" id="UP000253426">
    <property type="component" value="Unassembled WGS sequence"/>
</dbReference>
<dbReference type="PROSITE" id="PS51318">
    <property type="entry name" value="TAT"/>
    <property type="match status" value="1"/>
</dbReference>
<sequence>MNTRRRFLRQSVAAAAGSLGLSALAQQLKPQGENISYGLVTYMWGAEWDIPTIIKNLTGLGIGGVELRVDHAHKVSPALSPEERVKVRDQFTEGGIEIVGMGTNCMFDAIDPAKVKENIELAKQFIKLSHDIGGSGVKVKPDKLHEKEGVPKEKTLEQIGKALAELGDYAIGFGQEIRLEVHGQVTNLADVRKVMEVADADNVRVCWNSNPADLEGEGLEKNFALVKDYLGRTTHVRKLDDPKYPFATLAKLLVEADYDGWVLCEAADKVEDKVKALGEQKAMWDKFVKEARAK</sequence>
<evidence type="ECO:0000313" key="4">
    <source>
        <dbReference type="Proteomes" id="UP000253426"/>
    </source>
</evidence>
<dbReference type="NCBIfam" id="TIGR01409">
    <property type="entry name" value="TAT_signal_seq"/>
    <property type="match status" value="1"/>
</dbReference>
<dbReference type="OrthoDB" id="3185623at2"/>
<gene>
    <name evidence="3" type="ORF">DES53_102303</name>
</gene>
<organism evidence="3 4">
    <name type="scientific">Roseimicrobium gellanilyticum</name>
    <dbReference type="NCBI Taxonomy" id="748857"/>
    <lineage>
        <taxon>Bacteria</taxon>
        <taxon>Pseudomonadati</taxon>
        <taxon>Verrucomicrobiota</taxon>
        <taxon>Verrucomicrobiia</taxon>
        <taxon>Verrucomicrobiales</taxon>
        <taxon>Verrucomicrobiaceae</taxon>
        <taxon>Roseimicrobium</taxon>
    </lineage>
</organism>
<dbReference type="InterPro" id="IPR036237">
    <property type="entry name" value="Xyl_isomerase-like_sf"/>
</dbReference>
<feature type="signal peptide" evidence="1">
    <location>
        <begin position="1"/>
        <end position="25"/>
    </location>
</feature>
<dbReference type="SUPFAM" id="SSF51658">
    <property type="entry name" value="Xylose isomerase-like"/>
    <property type="match status" value="1"/>
</dbReference>
<feature type="domain" description="Xylose isomerase-like TIM barrel" evidence="2">
    <location>
        <begin position="60"/>
        <end position="273"/>
    </location>
</feature>
<keyword evidence="4" id="KW-1185">Reference proteome</keyword>
<dbReference type="PANTHER" id="PTHR12110:SF21">
    <property type="entry name" value="XYLOSE ISOMERASE-LIKE TIM BARREL DOMAIN-CONTAINING PROTEIN"/>
    <property type="match status" value="1"/>
</dbReference>
<dbReference type="InterPro" id="IPR006311">
    <property type="entry name" value="TAT_signal"/>
</dbReference>
<evidence type="ECO:0000256" key="1">
    <source>
        <dbReference type="SAM" id="SignalP"/>
    </source>
</evidence>
<evidence type="ECO:0000259" key="2">
    <source>
        <dbReference type="Pfam" id="PF01261"/>
    </source>
</evidence>
<dbReference type="AlphaFoldDB" id="A0A366HRN9"/>
<dbReference type="EMBL" id="QNRR01000002">
    <property type="protein sequence ID" value="RBP45919.1"/>
    <property type="molecule type" value="Genomic_DNA"/>
</dbReference>
<accession>A0A366HRN9</accession>
<dbReference type="InterPro" id="IPR050312">
    <property type="entry name" value="IolE/XylAMocC-like"/>
</dbReference>
<reference evidence="3 4" key="1">
    <citation type="submission" date="2018-06" db="EMBL/GenBank/DDBJ databases">
        <title>Genomic Encyclopedia of Type Strains, Phase IV (KMG-IV): sequencing the most valuable type-strain genomes for metagenomic binning, comparative biology and taxonomic classification.</title>
        <authorList>
            <person name="Goeker M."/>
        </authorList>
    </citation>
    <scope>NUCLEOTIDE SEQUENCE [LARGE SCALE GENOMIC DNA]</scope>
    <source>
        <strain evidence="3 4">DSM 25532</strain>
    </source>
</reference>